<feature type="domain" description="Potassium channel" evidence="2">
    <location>
        <begin position="1"/>
        <end position="37"/>
    </location>
</feature>
<evidence type="ECO:0000313" key="3">
    <source>
        <dbReference type="EMBL" id="MDK7357924.1"/>
    </source>
</evidence>
<sequence>GYGDVAPVTGLGRFLASIIMILGYGIIAVPAGIMSQEIARASKENDHIPTNTDVCRYCGDNYHLDNSIYCKTCGHLLNP</sequence>
<keyword evidence="1" id="KW-0472">Membrane</keyword>
<dbReference type="GO" id="GO:0034220">
    <property type="term" value="P:monoatomic ion transmembrane transport"/>
    <property type="evidence" value="ECO:0007669"/>
    <property type="project" value="UniProtKB-KW"/>
</dbReference>
<organism evidence="3 4">
    <name type="scientific">Veillonella atypica</name>
    <dbReference type="NCBI Taxonomy" id="39777"/>
    <lineage>
        <taxon>Bacteria</taxon>
        <taxon>Bacillati</taxon>
        <taxon>Bacillota</taxon>
        <taxon>Negativicutes</taxon>
        <taxon>Veillonellales</taxon>
        <taxon>Veillonellaceae</taxon>
        <taxon>Veillonella</taxon>
    </lineage>
</organism>
<keyword evidence="1" id="KW-1133">Transmembrane helix</keyword>
<comment type="caution">
    <text evidence="3">The sequence shown here is derived from an EMBL/GenBank/DDBJ whole genome shotgun (WGS) entry which is preliminary data.</text>
</comment>
<dbReference type="Pfam" id="PF07885">
    <property type="entry name" value="Ion_trans_2"/>
    <property type="match status" value="1"/>
</dbReference>
<dbReference type="InterPro" id="IPR013099">
    <property type="entry name" value="K_chnl_dom"/>
</dbReference>
<evidence type="ECO:0000259" key="2">
    <source>
        <dbReference type="Pfam" id="PF07885"/>
    </source>
</evidence>
<feature type="non-terminal residue" evidence="3">
    <location>
        <position position="79"/>
    </location>
</feature>
<keyword evidence="3" id="KW-0813">Transport</keyword>
<dbReference type="AlphaFoldDB" id="A0AAJ1QAS6"/>
<proteinExistence type="predicted"/>
<dbReference type="EMBL" id="JASORJ010000133">
    <property type="protein sequence ID" value="MDK7357924.1"/>
    <property type="molecule type" value="Genomic_DNA"/>
</dbReference>
<feature type="transmembrane region" description="Helical" evidence="1">
    <location>
        <begin position="14"/>
        <end position="33"/>
    </location>
</feature>
<keyword evidence="3" id="KW-0406">Ion transport</keyword>
<protein>
    <submittedName>
        <fullName evidence="3">Potassium channel family protein</fullName>
    </submittedName>
</protein>
<evidence type="ECO:0000313" key="4">
    <source>
        <dbReference type="Proteomes" id="UP001236274"/>
    </source>
</evidence>
<evidence type="ECO:0000256" key="1">
    <source>
        <dbReference type="SAM" id="Phobius"/>
    </source>
</evidence>
<dbReference type="SUPFAM" id="SSF81324">
    <property type="entry name" value="Voltage-gated potassium channels"/>
    <property type="match status" value="1"/>
</dbReference>
<dbReference type="RefSeq" id="WP_285418474.1">
    <property type="nucleotide sequence ID" value="NZ_JASORJ010000133.1"/>
</dbReference>
<keyword evidence="1" id="KW-0812">Transmembrane</keyword>
<gene>
    <name evidence="3" type="ORF">QP520_09890</name>
</gene>
<name>A0AAJ1QAS6_9FIRM</name>
<keyword evidence="3" id="KW-0407">Ion channel</keyword>
<feature type="non-terminal residue" evidence="3">
    <location>
        <position position="1"/>
    </location>
</feature>
<dbReference type="Proteomes" id="UP001236274">
    <property type="component" value="Unassembled WGS sequence"/>
</dbReference>
<dbReference type="Gene3D" id="1.10.287.70">
    <property type="match status" value="1"/>
</dbReference>
<reference evidence="3" key="1">
    <citation type="submission" date="2023-05" db="EMBL/GenBank/DDBJ databases">
        <title>Cataloging the Phylogenetic Diversity of Human Bladder Bacteria.</title>
        <authorList>
            <person name="Du J."/>
        </authorList>
    </citation>
    <scope>NUCLEOTIDE SEQUENCE</scope>
    <source>
        <strain evidence="3">UMB10101</strain>
    </source>
</reference>
<accession>A0AAJ1QAS6</accession>